<organism evidence="1">
    <name type="scientific">bioreactor metagenome</name>
    <dbReference type="NCBI Taxonomy" id="1076179"/>
    <lineage>
        <taxon>unclassified sequences</taxon>
        <taxon>metagenomes</taxon>
        <taxon>ecological metagenomes</taxon>
    </lineage>
</organism>
<accession>A0A645FQC8</accession>
<sequence length="181" mass="20369">MNQNGDYLINQDDKIAVGNPIPKYTYAFGFNLGYSNLTLEAQFQGVYDVDVYPTGNIVFPFQNGAGVTMDWATDSWTPDNRNSKYPLLTTYTDAGENFIPSTHWLRDASYLRMKNIQLSYSLPKSLTDKLKLSRMMVYISGQNLLTISDFKLWDPEISSTLNSLSAYPSLKTVSCGINISL</sequence>
<evidence type="ECO:0000313" key="1">
    <source>
        <dbReference type="EMBL" id="MPN16621.1"/>
    </source>
</evidence>
<reference evidence="1" key="1">
    <citation type="submission" date="2019-08" db="EMBL/GenBank/DDBJ databases">
        <authorList>
            <person name="Kucharzyk K."/>
            <person name="Murdoch R.W."/>
            <person name="Higgins S."/>
            <person name="Loffler F."/>
        </authorList>
    </citation>
    <scope>NUCLEOTIDE SEQUENCE</scope>
</reference>
<gene>
    <name evidence="1" type="ORF">SDC9_163966</name>
</gene>
<comment type="caution">
    <text evidence="1">The sequence shown here is derived from an EMBL/GenBank/DDBJ whole genome shotgun (WGS) entry which is preliminary data.</text>
</comment>
<evidence type="ECO:0008006" key="2">
    <source>
        <dbReference type="Google" id="ProtNLM"/>
    </source>
</evidence>
<protein>
    <recommendedName>
        <fullName evidence="2">TonB-dependent receptor SusC</fullName>
    </recommendedName>
</protein>
<name>A0A645FQC8_9ZZZZ</name>
<proteinExistence type="predicted"/>
<dbReference type="EMBL" id="VSSQ01063609">
    <property type="protein sequence ID" value="MPN16621.1"/>
    <property type="molecule type" value="Genomic_DNA"/>
</dbReference>
<dbReference type="AlphaFoldDB" id="A0A645FQC8"/>